<feature type="compositionally biased region" description="Basic and acidic residues" evidence="1">
    <location>
        <begin position="234"/>
        <end position="253"/>
    </location>
</feature>
<dbReference type="AlphaFoldDB" id="A0AAV5SH21"/>
<feature type="compositionally biased region" description="Low complexity" evidence="1">
    <location>
        <begin position="273"/>
        <end position="282"/>
    </location>
</feature>
<organism evidence="2 3">
    <name type="scientific">Pristionchus entomophagus</name>
    <dbReference type="NCBI Taxonomy" id="358040"/>
    <lineage>
        <taxon>Eukaryota</taxon>
        <taxon>Metazoa</taxon>
        <taxon>Ecdysozoa</taxon>
        <taxon>Nematoda</taxon>
        <taxon>Chromadorea</taxon>
        <taxon>Rhabditida</taxon>
        <taxon>Rhabditina</taxon>
        <taxon>Diplogasteromorpha</taxon>
        <taxon>Diplogasteroidea</taxon>
        <taxon>Neodiplogasteridae</taxon>
        <taxon>Pristionchus</taxon>
    </lineage>
</organism>
<accession>A0AAV5SH21</accession>
<feature type="compositionally biased region" description="Basic and acidic residues" evidence="1">
    <location>
        <begin position="327"/>
        <end position="341"/>
    </location>
</feature>
<gene>
    <name evidence="2" type="ORF">PENTCL1PPCAC_1645</name>
</gene>
<keyword evidence="3" id="KW-1185">Reference proteome</keyword>
<evidence type="ECO:0000256" key="1">
    <source>
        <dbReference type="SAM" id="MobiDB-lite"/>
    </source>
</evidence>
<proteinExistence type="predicted"/>
<feature type="compositionally biased region" description="Low complexity" evidence="1">
    <location>
        <begin position="185"/>
        <end position="201"/>
    </location>
</feature>
<comment type="caution">
    <text evidence="2">The sequence shown here is derived from an EMBL/GenBank/DDBJ whole genome shotgun (WGS) entry which is preliminary data.</text>
</comment>
<feature type="compositionally biased region" description="Low complexity" evidence="1">
    <location>
        <begin position="346"/>
        <end position="358"/>
    </location>
</feature>
<sequence>LQPVPVFARKPIGVMTANGAIPSFGTSSQSVPYNPAPTPPPRTIPTFGTTSASSPFQSAFGGAPKKMVEVIGSSDEKKEEEAKAEEVLGATIQFIGRLRGGEIVYMKEIDNTPIEDIIANNPDFFDIDENDDHIHLLHRDVDPKLLMYDGQQLGEMVAEKKTTPAPEPSRAGAFSRPSPPTFGRPSPSTAAAAPPAIDPKPTFGSMSVPSFAKTREIPTFGTVNRLAVPTFGNVEKREEKKEEMPSEPLRTESRPIPTFGAPSRAVEKPVERAAPTPSFSAPSPKPLEGMPSFGTKSRELERPDSALSNGSHDPKKVPTFDTVPTRAVERAESVVSDKTEDGTQQSKYSSASSTISSSAEDEDPMRKRLSSVDSESFHSSEETMEKKEEMEDPYTFHSHPNLRSLCKKSSIALDSVRPGETIRAAIITSFNPNLIVLAMVEANMHDNLKTIMHDLRRSYVDVEPIGDGVRLGQFAVAINGECIVRVVVLRKTETIEGKKAYECACLDFNALITVEGSYLHPLFEKFNVTAIRATTFVARINKVADLTARGHRAVKLVAKSEDEDDDIKKPLPVVFHGKDEATGELVVDVAMTFGKEYVWMGETLPRLIGNSTMVACSDMINPNIEHAIEFAVKRNMDGYQMEKKKREEKVEKKSVEEAYERADTPNEADLTPTLRCESEEKVGVHKGETIVFSQKEEGELDTSLDDSFTSERTTVDRHAAGDFVREVKSEIPDEFVIVAPVAPKAIINVESMTSLIRQLNANGESLEVEVIKSMCKALVLTANKMLSNQGERGALIANAEALEEIDML</sequence>
<feature type="compositionally biased region" description="Basic and acidic residues" evidence="1">
    <location>
        <begin position="375"/>
        <end position="389"/>
    </location>
</feature>
<reference evidence="2" key="1">
    <citation type="submission" date="2023-10" db="EMBL/GenBank/DDBJ databases">
        <title>Genome assembly of Pristionchus species.</title>
        <authorList>
            <person name="Yoshida K."/>
            <person name="Sommer R.J."/>
        </authorList>
    </citation>
    <scope>NUCLEOTIDE SEQUENCE</scope>
    <source>
        <strain evidence="2">RS0144</strain>
    </source>
</reference>
<name>A0AAV5SH21_9BILA</name>
<feature type="non-terminal residue" evidence="2">
    <location>
        <position position="1"/>
    </location>
</feature>
<evidence type="ECO:0000313" key="2">
    <source>
        <dbReference type="EMBL" id="GMS79470.1"/>
    </source>
</evidence>
<feature type="region of interest" description="Disordered" evidence="1">
    <location>
        <begin position="234"/>
        <end position="397"/>
    </location>
</feature>
<evidence type="ECO:0000313" key="3">
    <source>
        <dbReference type="Proteomes" id="UP001432027"/>
    </source>
</evidence>
<dbReference type="Proteomes" id="UP001432027">
    <property type="component" value="Unassembled WGS sequence"/>
</dbReference>
<protein>
    <submittedName>
        <fullName evidence="2">Uncharacterized protein</fullName>
    </submittedName>
</protein>
<feature type="region of interest" description="Disordered" evidence="1">
    <location>
        <begin position="160"/>
        <end position="201"/>
    </location>
</feature>
<dbReference type="EMBL" id="BTSX01000001">
    <property type="protein sequence ID" value="GMS79470.1"/>
    <property type="molecule type" value="Genomic_DNA"/>
</dbReference>